<name>A0ABT7QNV9_9BACT</name>
<keyword evidence="3" id="KW-1185">Reference proteome</keyword>
<accession>A0ABT7QNV9</accession>
<proteinExistence type="predicted"/>
<feature type="domain" description="AMMECR1" evidence="1">
    <location>
        <begin position="1"/>
        <end position="184"/>
    </location>
</feature>
<dbReference type="EMBL" id="JAQIBC010000001">
    <property type="protein sequence ID" value="MDM5262764.1"/>
    <property type="molecule type" value="Genomic_DNA"/>
</dbReference>
<dbReference type="PANTHER" id="PTHR13016:SF0">
    <property type="entry name" value="AMME SYNDROME CANDIDATE GENE 1 PROTEIN"/>
    <property type="match status" value="1"/>
</dbReference>
<dbReference type="RefSeq" id="WP_289400956.1">
    <property type="nucleotide sequence ID" value="NZ_JAQIBC010000001.1"/>
</dbReference>
<gene>
    <name evidence="2" type="primary">amrA</name>
    <name evidence="2" type="ORF">PF327_00920</name>
</gene>
<dbReference type="InterPro" id="IPR023473">
    <property type="entry name" value="AMMECR1"/>
</dbReference>
<dbReference type="NCBIfam" id="TIGR04335">
    <property type="entry name" value="AmmeMemoSam_A"/>
    <property type="match status" value="1"/>
</dbReference>
<evidence type="ECO:0000259" key="1">
    <source>
        <dbReference type="PROSITE" id="PS51112"/>
    </source>
</evidence>
<dbReference type="Pfam" id="PF01871">
    <property type="entry name" value="AMMECR1"/>
    <property type="match status" value="1"/>
</dbReference>
<dbReference type="InterPro" id="IPR027485">
    <property type="entry name" value="AMMECR1_N"/>
</dbReference>
<protein>
    <submittedName>
        <fullName evidence="2">AmmeMemoRadiSam system protein A</fullName>
    </submittedName>
</protein>
<evidence type="ECO:0000313" key="3">
    <source>
        <dbReference type="Proteomes" id="UP001169066"/>
    </source>
</evidence>
<dbReference type="SUPFAM" id="SSF143447">
    <property type="entry name" value="AMMECR1-like"/>
    <property type="match status" value="1"/>
</dbReference>
<dbReference type="PROSITE" id="PS51112">
    <property type="entry name" value="AMMECR1"/>
    <property type="match status" value="1"/>
</dbReference>
<dbReference type="InterPro" id="IPR036071">
    <property type="entry name" value="AMMECR1_dom_sf"/>
</dbReference>
<dbReference type="NCBIfam" id="TIGR00296">
    <property type="entry name" value="TIGR00296 family protein"/>
    <property type="match status" value="1"/>
</dbReference>
<dbReference type="InterPro" id="IPR002733">
    <property type="entry name" value="AMMECR1_domain"/>
</dbReference>
<reference evidence="2" key="1">
    <citation type="submission" date="2023-01" db="EMBL/GenBank/DDBJ databases">
        <title>Sulfurovum sp. XTW-4 genome assembly.</title>
        <authorList>
            <person name="Wang J."/>
        </authorList>
    </citation>
    <scope>NUCLEOTIDE SEQUENCE</scope>
    <source>
        <strain evidence="2">XTW-4</strain>
    </source>
</reference>
<dbReference type="InterPro" id="IPR027623">
    <property type="entry name" value="AmmeMemoSam_A"/>
</dbReference>
<dbReference type="Proteomes" id="UP001169066">
    <property type="component" value="Unassembled WGS sequence"/>
</dbReference>
<evidence type="ECO:0000313" key="2">
    <source>
        <dbReference type="EMBL" id="MDM5262764.1"/>
    </source>
</evidence>
<organism evidence="2 3">
    <name type="scientific">Sulfurovum xiamenensis</name>
    <dbReference type="NCBI Taxonomy" id="3019066"/>
    <lineage>
        <taxon>Bacteria</taxon>
        <taxon>Pseudomonadati</taxon>
        <taxon>Campylobacterota</taxon>
        <taxon>Epsilonproteobacteria</taxon>
        <taxon>Campylobacterales</taxon>
        <taxon>Sulfurovaceae</taxon>
        <taxon>Sulfurovum</taxon>
    </lineage>
</organism>
<sequence length="184" mass="20667">MKDIVIALAKAAISAALNQPADFNLEDALKTYPALKEKGAAFVTLNTKTHGQLRGCIGSLQAHRPLYEDIIHNAQAAALYDPRFLPLSTEELDQIKLEVSILSEPHIVQYSDIEDLKNKVIPFQDGVVLKLDGRQATYLPQVWEQLPHFDDFFSSLCLKANLGHDCLSHHPEISTYRVKVYQEE</sequence>
<dbReference type="Gene3D" id="3.30.1490.150">
    <property type="entry name" value="Hypothetical protein ph0010, domain 2"/>
    <property type="match status" value="1"/>
</dbReference>
<comment type="caution">
    <text evidence="2">The sequence shown here is derived from an EMBL/GenBank/DDBJ whole genome shotgun (WGS) entry which is preliminary data.</text>
</comment>
<dbReference type="Gene3D" id="3.30.700.20">
    <property type="entry name" value="Hypothetical protein ph0010, domain 1"/>
    <property type="match status" value="1"/>
</dbReference>
<dbReference type="PANTHER" id="PTHR13016">
    <property type="entry name" value="AMMECR1 HOMOLOG"/>
    <property type="match status" value="1"/>
</dbReference>